<dbReference type="InterPro" id="IPR036390">
    <property type="entry name" value="WH_DNA-bd_sf"/>
</dbReference>
<dbReference type="GO" id="GO:0003677">
    <property type="term" value="F:DNA binding"/>
    <property type="evidence" value="ECO:0007669"/>
    <property type="project" value="UniProtKB-KW"/>
</dbReference>
<dbReference type="PANTHER" id="PTHR30419">
    <property type="entry name" value="HTH-TYPE TRANSCRIPTIONAL REGULATOR YBHD"/>
    <property type="match status" value="1"/>
</dbReference>
<dbReference type="EMBL" id="QKWJ01000085">
    <property type="protein sequence ID" value="RDK05721.1"/>
    <property type="molecule type" value="Genomic_DNA"/>
</dbReference>
<feature type="domain" description="HTH lysR-type" evidence="6">
    <location>
        <begin position="16"/>
        <end position="73"/>
    </location>
</feature>
<evidence type="ECO:0000256" key="3">
    <source>
        <dbReference type="ARBA" id="ARBA00023125"/>
    </source>
</evidence>
<dbReference type="GO" id="GO:0003700">
    <property type="term" value="F:DNA-binding transcription factor activity"/>
    <property type="evidence" value="ECO:0007669"/>
    <property type="project" value="InterPro"/>
</dbReference>
<evidence type="ECO:0000256" key="4">
    <source>
        <dbReference type="ARBA" id="ARBA00023163"/>
    </source>
</evidence>
<evidence type="ECO:0000313" key="8">
    <source>
        <dbReference type="Proteomes" id="UP000255165"/>
    </source>
</evidence>
<protein>
    <submittedName>
        <fullName evidence="7">LysR family transcriptional regulator</fullName>
    </submittedName>
</protein>
<keyword evidence="2" id="KW-0805">Transcription regulation</keyword>
<name>A0A370NJG2_9BURK</name>
<dbReference type="RefSeq" id="WP_115215819.1">
    <property type="nucleotide sequence ID" value="NZ_QKWJ01000085.1"/>
</dbReference>
<proteinExistence type="inferred from homology"/>
<keyword evidence="3" id="KW-0238">DNA-binding</keyword>
<dbReference type="PROSITE" id="PS50931">
    <property type="entry name" value="HTH_LYSR"/>
    <property type="match status" value="1"/>
</dbReference>
<evidence type="ECO:0000313" key="7">
    <source>
        <dbReference type="EMBL" id="RDK05721.1"/>
    </source>
</evidence>
<dbReference type="InterPro" id="IPR050950">
    <property type="entry name" value="HTH-type_LysR_regulators"/>
</dbReference>
<dbReference type="Gene3D" id="1.10.10.10">
    <property type="entry name" value="Winged helix-like DNA-binding domain superfamily/Winged helix DNA-binding domain"/>
    <property type="match status" value="1"/>
</dbReference>
<dbReference type="GO" id="GO:0005829">
    <property type="term" value="C:cytosol"/>
    <property type="evidence" value="ECO:0007669"/>
    <property type="project" value="TreeGrafter"/>
</dbReference>
<dbReference type="PRINTS" id="PR00039">
    <property type="entry name" value="HTHLYSR"/>
</dbReference>
<dbReference type="InterPro" id="IPR005119">
    <property type="entry name" value="LysR_subst-bd"/>
</dbReference>
<dbReference type="CDD" id="cd05466">
    <property type="entry name" value="PBP2_LTTR_substrate"/>
    <property type="match status" value="1"/>
</dbReference>
<dbReference type="FunFam" id="1.10.10.10:FF:000001">
    <property type="entry name" value="LysR family transcriptional regulator"/>
    <property type="match status" value="1"/>
</dbReference>
<dbReference type="InterPro" id="IPR000847">
    <property type="entry name" value="LysR_HTH_N"/>
</dbReference>
<accession>A0A370NJG2</accession>
<feature type="transmembrane region" description="Helical" evidence="5">
    <location>
        <begin position="108"/>
        <end position="128"/>
    </location>
</feature>
<sequence length="321" mass="35119">MPPARPTGDAISSAGIDLAEIETFLAVAETGSFSQAAERMHITQPSVTGRVQRLEAALGTILLTRSTRRVELTDDGKRTEAAARAALHGLRELVGEFRQRVRQARQRVVIAATPMIAALSMPAILHAYGERYPDVEMELLDVKHSEALSALDRGDADVAVMSLDEIDLSNYKFQHLWSGTMVLVVPSIHPLAGLERVGARELAFHPLMLIEQYLPVRARIAEAMEKQGFSLPPPKMVGNLNTLMGMLDARMGITLLPNGMAERCRDVCIVPLEVEGLTLTRRFGVVFPRKADLSAAAASFCKFLERAVAGDERSIPQSKRT</sequence>
<dbReference type="Pfam" id="PF03466">
    <property type="entry name" value="LysR_substrate"/>
    <property type="match status" value="1"/>
</dbReference>
<comment type="similarity">
    <text evidence="1">Belongs to the LysR transcriptional regulatory family.</text>
</comment>
<dbReference type="AlphaFoldDB" id="A0A370NJG2"/>
<dbReference type="Pfam" id="PF00126">
    <property type="entry name" value="HTH_1"/>
    <property type="match status" value="1"/>
</dbReference>
<keyword evidence="8" id="KW-1185">Reference proteome</keyword>
<organism evidence="7 8">
    <name type="scientific">Cupriavidus lacunae</name>
    <dbReference type="NCBI Taxonomy" id="2666307"/>
    <lineage>
        <taxon>Bacteria</taxon>
        <taxon>Pseudomonadati</taxon>
        <taxon>Pseudomonadota</taxon>
        <taxon>Betaproteobacteria</taxon>
        <taxon>Burkholderiales</taxon>
        <taxon>Burkholderiaceae</taxon>
        <taxon>Cupriavidus</taxon>
    </lineage>
</organism>
<reference evidence="8" key="1">
    <citation type="submission" date="2018-06" db="EMBL/GenBank/DDBJ databases">
        <authorList>
            <person name="Feng T."/>
            <person name="Jeon C.O."/>
        </authorList>
    </citation>
    <scope>NUCLEOTIDE SEQUENCE [LARGE SCALE GENOMIC DNA]</scope>
    <source>
        <strain evidence="8">S23</strain>
    </source>
</reference>
<keyword evidence="5" id="KW-0812">Transmembrane</keyword>
<dbReference type="Gene3D" id="3.40.190.290">
    <property type="match status" value="1"/>
</dbReference>
<comment type="caution">
    <text evidence="7">The sequence shown here is derived from an EMBL/GenBank/DDBJ whole genome shotgun (WGS) entry which is preliminary data.</text>
</comment>
<keyword evidence="4" id="KW-0804">Transcription</keyword>
<dbReference type="Proteomes" id="UP000255165">
    <property type="component" value="Unassembled WGS sequence"/>
</dbReference>
<dbReference type="SUPFAM" id="SSF46785">
    <property type="entry name" value="Winged helix' DNA-binding domain"/>
    <property type="match status" value="1"/>
</dbReference>
<keyword evidence="5" id="KW-1133">Transmembrane helix</keyword>
<evidence type="ECO:0000259" key="6">
    <source>
        <dbReference type="PROSITE" id="PS50931"/>
    </source>
</evidence>
<gene>
    <name evidence="7" type="ORF">DN412_35375</name>
</gene>
<evidence type="ECO:0000256" key="2">
    <source>
        <dbReference type="ARBA" id="ARBA00023015"/>
    </source>
</evidence>
<keyword evidence="5" id="KW-0472">Membrane</keyword>
<dbReference type="InterPro" id="IPR036388">
    <property type="entry name" value="WH-like_DNA-bd_sf"/>
</dbReference>
<evidence type="ECO:0000256" key="1">
    <source>
        <dbReference type="ARBA" id="ARBA00009437"/>
    </source>
</evidence>
<dbReference type="SUPFAM" id="SSF53850">
    <property type="entry name" value="Periplasmic binding protein-like II"/>
    <property type="match status" value="1"/>
</dbReference>
<evidence type="ECO:0000256" key="5">
    <source>
        <dbReference type="SAM" id="Phobius"/>
    </source>
</evidence>